<dbReference type="GO" id="GO:0043709">
    <property type="term" value="P:cell adhesion involved in single-species biofilm formation"/>
    <property type="evidence" value="ECO:0007669"/>
    <property type="project" value="TreeGrafter"/>
</dbReference>
<dbReference type="PANTHER" id="PTHR45138">
    <property type="entry name" value="REGULATORY COMPONENTS OF SENSORY TRANSDUCTION SYSTEM"/>
    <property type="match status" value="1"/>
</dbReference>
<dbReference type="SUPFAM" id="SSF55073">
    <property type="entry name" value="Nucleotide cyclase"/>
    <property type="match status" value="1"/>
</dbReference>
<feature type="domain" description="HAMP" evidence="8">
    <location>
        <begin position="318"/>
        <end position="371"/>
    </location>
</feature>
<dbReference type="PANTHER" id="PTHR45138:SF9">
    <property type="entry name" value="DIGUANYLATE CYCLASE DGCM-RELATED"/>
    <property type="match status" value="1"/>
</dbReference>
<dbReference type="SMART" id="SM00267">
    <property type="entry name" value="GGDEF"/>
    <property type="match status" value="1"/>
</dbReference>
<dbReference type="InterPro" id="IPR000160">
    <property type="entry name" value="GGDEF_dom"/>
</dbReference>
<reference evidence="10 11" key="1">
    <citation type="submission" date="2020-03" db="EMBL/GenBank/DDBJ databases">
        <title>Bradyrhizobium diversity isolated from nodules of Muelleranthus trifoliolatus.</title>
        <authorList>
            <person name="Klepa M."/>
            <person name="Helene L."/>
            <person name="Hungria M."/>
        </authorList>
    </citation>
    <scope>NUCLEOTIDE SEQUENCE [LARGE SCALE GENOMIC DNA]</scope>
    <source>
        <strain evidence="10 11">WSM 1744</strain>
    </source>
</reference>
<dbReference type="FunFam" id="3.30.70.270:FF:000001">
    <property type="entry name" value="Diguanylate cyclase domain protein"/>
    <property type="match status" value="1"/>
</dbReference>
<keyword evidence="5" id="KW-1133">Transmembrane helix</keyword>
<dbReference type="Pfam" id="PF00990">
    <property type="entry name" value="GGDEF"/>
    <property type="match status" value="1"/>
</dbReference>
<accession>A0A7Y4H951</accession>
<dbReference type="CDD" id="cd06225">
    <property type="entry name" value="HAMP"/>
    <property type="match status" value="1"/>
</dbReference>
<comment type="subcellular location">
    <subcellularLocation>
        <location evidence="1">Cell membrane</location>
        <topology evidence="1">Multi-pass membrane protein</topology>
    </subcellularLocation>
</comment>
<dbReference type="GO" id="GO:0052621">
    <property type="term" value="F:diguanylate cyclase activity"/>
    <property type="evidence" value="ECO:0007669"/>
    <property type="project" value="UniProtKB-EC"/>
</dbReference>
<evidence type="ECO:0000256" key="3">
    <source>
        <dbReference type="ARBA" id="ARBA00022475"/>
    </source>
</evidence>
<dbReference type="PROSITE" id="PS50887">
    <property type="entry name" value="GGDEF"/>
    <property type="match status" value="1"/>
</dbReference>
<dbReference type="InterPro" id="IPR043128">
    <property type="entry name" value="Rev_trsase/Diguanyl_cyclase"/>
</dbReference>
<feature type="domain" description="GGDEF" evidence="9">
    <location>
        <begin position="414"/>
        <end position="550"/>
    </location>
</feature>
<gene>
    <name evidence="10" type="ORF">HCN50_25820</name>
</gene>
<comment type="caution">
    <text evidence="10">The sequence shown here is derived from an EMBL/GenBank/DDBJ whole genome shotgun (WGS) entry which is preliminary data.</text>
</comment>
<sequence length="563" mass="60834">MSGVSFSRNRVKLKKLLGIRARLAMLAVMLVAPLMLERVRSLEDARAKQIAMASEEYANITHHSAETQREVISSVETMLKSAAYIRASSGIGRSCEILRASLPANLPWIRSIMLVSKEGVVQCSTLNIQVGLNIGDREYFRKAQQNRDFVFSDYLFGRVSNRPIMMAAYPVSAINPEEDSVAVAGINLDWLSKIMANFSGRPGISALLIDSTGVVLAAPPDQASMIGQPLDNVPLLSAITYKALSSNSDTGSLSFTATDGSKRAISFARIPGTQSRLVVSVDEAKVTAVINGEIRTAYLQLGLVCLFVLLGALIGAEKLIINPIEVMAGMAKRFGEGDWSARVSRRRLPSEFMPLARAFNAMAAQLSRRERELVATNDRLTVMASIDMLSGLANRRGFRSRLDFEWMKAQQYPCELSLLMIDVDHFKLYNDTYGHPEGDACLTRIGEALAGIAGDNLGFAGRYGGEEFCLLLPNTSAQKALEIGETVRASVQGLGLPHITSSYGIVTVSVGVAATLPNDAQTPGELIEAADAALYAAKHRGRNTVVEHGFAKPVDETGMAMAG</sequence>
<evidence type="ECO:0000256" key="2">
    <source>
        <dbReference type="ARBA" id="ARBA00012528"/>
    </source>
</evidence>
<dbReference type="GO" id="GO:0005886">
    <property type="term" value="C:plasma membrane"/>
    <property type="evidence" value="ECO:0007669"/>
    <property type="project" value="UniProtKB-SubCell"/>
</dbReference>
<dbReference type="NCBIfam" id="TIGR00254">
    <property type="entry name" value="GGDEF"/>
    <property type="match status" value="1"/>
</dbReference>
<protein>
    <recommendedName>
        <fullName evidence="2">diguanylate cyclase</fullName>
        <ecNumber evidence="2">2.7.7.65</ecNumber>
    </recommendedName>
</protein>
<dbReference type="AlphaFoldDB" id="A0A7Y4H951"/>
<dbReference type="EMBL" id="JAAVLW010000008">
    <property type="protein sequence ID" value="NOJ49624.1"/>
    <property type="molecule type" value="Genomic_DNA"/>
</dbReference>
<evidence type="ECO:0000256" key="1">
    <source>
        <dbReference type="ARBA" id="ARBA00004651"/>
    </source>
</evidence>
<dbReference type="Proteomes" id="UP000528734">
    <property type="component" value="Unassembled WGS sequence"/>
</dbReference>
<dbReference type="CDD" id="cd01949">
    <property type="entry name" value="GGDEF"/>
    <property type="match status" value="1"/>
</dbReference>
<dbReference type="InterPro" id="IPR003660">
    <property type="entry name" value="HAMP_dom"/>
</dbReference>
<evidence type="ECO:0000313" key="10">
    <source>
        <dbReference type="EMBL" id="NOJ49624.1"/>
    </source>
</evidence>
<dbReference type="Pfam" id="PF02743">
    <property type="entry name" value="dCache_1"/>
    <property type="match status" value="1"/>
</dbReference>
<dbReference type="InterPro" id="IPR050469">
    <property type="entry name" value="Diguanylate_Cyclase"/>
</dbReference>
<dbReference type="RefSeq" id="WP_171712698.1">
    <property type="nucleotide sequence ID" value="NZ_JAAVLW010000008.1"/>
</dbReference>
<dbReference type="Gene3D" id="6.10.340.10">
    <property type="match status" value="1"/>
</dbReference>
<evidence type="ECO:0000256" key="5">
    <source>
        <dbReference type="ARBA" id="ARBA00022989"/>
    </source>
</evidence>
<name>A0A7Y4H951_9BRAD</name>
<dbReference type="Gene3D" id="3.30.450.20">
    <property type="entry name" value="PAS domain"/>
    <property type="match status" value="2"/>
</dbReference>
<keyword evidence="11" id="KW-1185">Reference proteome</keyword>
<dbReference type="GO" id="GO:0007165">
    <property type="term" value="P:signal transduction"/>
    <property type="evidence" value="ECO:0007669"/>
    <property type="project" value="InterPro"/>
</dbReference>
<keyword evidence="4" id="KW-0812">Transmembrane</keyword>
<dbReference type="InterPro" id="IPR033479">
    <property type="entry name" value="dCache_1"/>
</dbReference>
<dbReference type="EC" id="2.7.7.65" evidence="2"/>
<evidence type="ECO:0000256" key="4">
    <source>
        <dbReference type="ARBA" id="ARBA00022692"/>
    </source>
</evidence>
<comment type="catalytic activity">
    <reaction evidence="7">
        <text>2 GTP = 3',3'-c-di-GMP + 2 diphosphate</text>
        <dbReference type="Rhea" id="RHEA:24898"/>
        <dbReference type="ChEBI" id="CHEBI:33019"/>
        <dbReference type="ChEBI" id="CHEBI:37565"/>
        <dbReference type="ChEBI" id="CHEBI:58805"/>
        <dbReference type="EC" id="2.7.7.65"/>
    </reaction>
</comment>
<dbReference type="PROSITE" id="PS50885">
    <property type="entry name" value="HAMP"/>
    <property type="match status" value="1"/>
</dbReference>
<dbReference type="SUPFAM" id="SSF158472">
    <property type="entry name" value="HAMP domain-like"/>
    <property type="match status" value="1"/>
</dbReference>
<keyword evidence="3" id="KW-1003">Cell membrane</keyword>
<evidence type="ECO:0000259" key="8">
    <source>
        <dbReference type="PROSITE" id="PS50885"/>
    </source>
</evidence>
<dbReference type="Pfam" id="PF00672">
    <property type="entry name" value="HAMP"/>
    <property type="match status" value="1"/>
</dbReference>
<evidence type="ECO:0000256" key="6">
    <source>
        <dbReference type="ARBA" id="ARBA00023136"/>
    </source>
</evidence>
<evidence type="ECO:0000256" key="7">
    <source>
        <dbReference type="ARBA" id="ARBA00034247"/>
    </source>
</evidence>
<keyword evidence="6" id="KW-0472">Membrane</keyword>
<dbReference type="CDD" id="cd12914">
    <property type="entry name" value="PDC1_DGC_like"/>
    <property type="match status" value="1"/>
</dbReference>
<evidence type="ECO:0000313" key="11">
    <source>
        <dbReference type="Proteomes" id="UP000528734"/>
    </source>
</evidence>
<organism evidence="10 11">
    <name type="scientific">Bradyrhizobium archetypum</name>
    <dbReference type="NCBI Taxonomy" id="2721160"/>
    <lineage>
        <taxon>Bacteria</taxon>
        <taxon>Pseudomonadati</taxon>
        <taxon>Pseudomonadota</taxon>
        <taxon>Alphaproteobacteria</taxon>
        <taxon>Hyphomicrobiales</taxon>
        <taxon>Nitrobacteraceae</taxon>
        <taxon>Bradyrhizobium</taxon>
    </lineage>
</organism>
<proteinExistence type="predicted"/>
<dbReference type="GO" id="GO:1902201">
    <property type="term" value="P:negative regulation of bacterial-type flagellum-dependent cell motility"/>
    <property type="evidence" value="ECO:0007669"/>
    <property type="project" value="TreeGrafter"/>
</dbReference>
<dbReference type="InterPro" id="IPR029787">
    <property type="entry name" value="Nucleotide_cyclase"/>
</dbReference>
<dbReference type="Gene3D" id="3.30.70.270">
    <property type="match status" value="1"/>
</dbReference>
<evidence type="ECO:0000259" key="9">
    <source>
        <dbReference type="PROSITE" id="PS50887"/>
    </source>
</evidence>
<dbReference type="CDD" id="cd18774">
    <property type="entry name" value="PDC2_HK_sensor"/>
    <property type="match status" value="1"/>
</dbReference>
<dbReference type="SMART" id="SM00304">
    <property type="entry name" value="HAMP"/>
    <property type="match status" value="1"/>
</dbReference>